<dbReference type="InterPro" id="IPR016166">
    <property type="entry name" value="FAD-bd_PCMH"/>
</dbReference>
<keyword evidence="5" id="KW-0560">Oxidoreductase</keyword>
<comment type="similarity">
    <text evidence="2">Belongs to the FAD-binding oxidoreductase/transferase type 4 family.</text>
</comment>
<evidence type="ECO:0000259" key="6">
    <source>
        <dbReference type="PROSITE" id="PS51387"/>
    </source>
</evidence>
<sequence>MIAERLRSALGARKVLTGKAERMTYRHDAIQIGALPMAVVLPEDTADVVTTVKLCRDANVPIVGRGAASGLSGGAAPARESVVVAFTRMTKLDLFPERREAWAQPGVVTATVSERAKPFGLVYPPDPASWRTSTIGGNLAENAGGPMCFKKGVTGDYVKEIEFVDASGAVHRAARDAFDLAGLLIGSEGTLGLITGARLRLDTPPAFTRTLMAHFAEVGQAAQAVSRAIASGAVPAKLEFMDRACLGAVEGYLGIGLPVHAGAALLIDTDGDDEETVTEELELARAACEAEGGTVRVAANAAEAEDLWRARRAISPSLGRIRPHRMNEDIVVPRSALAEVVREIEELGREAGLVVAQFGHIGDGNLHPNILYDPKKESSDAVHALAHEIALVAVRHGGVLSGEHGIGSMKRDFMTDAVDAVTMDVLWRVKRTLDPRGQLNPDKLLPEVSA</sequence>
<keyword evidence="8" id="KW-1185">Reference proteome</keyword>
<dbReference type="Pfam" id="PF01565">
    <property type="entry name" value="FAD_binding_4"/>
    <property type="match status" value="1"/>
</dbReference>
<feature type="domain" description="FAD-binding PCMH-type" evidence="6">
    <location>
        <begin position="32"/>
        <end position="204"/>
    </location>
</feature>
<evidence type="ECO:0000256" key="2">
    <source>
        <dbReference type="ARBA" id="ARBA00008000"/>
    </source>
</evidence>
<dbReference type="Proteomes" id="UP000248326">
    <property type="component" value="Unassembled WGS sequence"/>
</dbReference>
<accession>A0A318SNG8</accession>
<evidence type="ECO:0000256" key="5">
    <source>
        <dbReference type="ARBA" id="ARBA00023002"/>
    </source>
</evidence>
<protein>
    <submittedName>
        <fullName evidence="7">Glycolate oxidase</fullName>
    </submittedName>
</protein>
<dbReference type="SUPFAM" id="SSF55103">
    <property type="entry name" value="FAD-linked oxidases, C-terminal domain"/>
    <property type="match status" value="1"/>
</dbReference>
<reference evidence="7 8" key="1">
    <citation type="submission" date="2018-06" db="EMBL/GenBank/DDBJ databases">
        <title>Genomic Encyclopedia of Type Strains, Phase IV (KMG-IV): sequencing the most valuable type-strain genomes for metagenomic binning, comparative biology and taxonomic classification.</title>
        <authorList>
            <person name="Goeker M."/>
        </authorList>
    </citation>
    <scope>NUCLEOTIDE SEQUENCE [LARGE SCALE GENOMIC DNA]</scope>
    <source>
        <strain evidence="7 8">DSM 18048</strain>
    </source>
</reference>
<dbReference type="Gene3D" id="3.30.465.10">
    <property type="match status" value="1"/>
</dbReference>
<dbReference type="GO" id="GO:0071949">
    <property type="term" value="F:FAD binding"/>
    <property type="evidence" value="ECO:0007669"/>
    <property type="project" value="InterPro"/>
</dbReference>
<dbReference type="Gene3D" id="3.30.70.2740">
    <property type="match status" value="1"/>
</dbReference>
<comment type="cofactor">
    <cofactor evidence="1">
        <name>FAD</name>
        <dbReference type="ChEBI" id="CHEBI:57692"/>
    </cofactor>
</comment>
<dbReference type="InterPro" id="IPR016169">
    <property type="entry name" value="FAD-bd_PCMH_sub2"/>
</dbReference>
<organism evidence="7 8">
    <name type="scientific">Deinococcus yavapaiensis KR-236</name>
    <dbReference type="NCBI Taxonomy" id="694435"/>
    <lineage>
        <taxon>Bacteria</taxon>
        <taxon>Thermotogati</taxon>
        <taxon>Deinococcota</taxon>
        <taxon>Deinococci</taxon>
        <taxon>Deinococcales</taxon>
        <taxon>Deinococcaceae</taxon>
        <taxon>Deinococcus</taxon>
    </lineage>
</organism>
<dbReference type="InterPro" id="IPR016164">
    <property type="entry name" value="FAD-linked_Oxase-like_C"/>
</dbReference>
<dbReference type="Gene3D" id="1.10.45.10">
    <property type="entry name" value="Vanillyl-alcohol Oxidase, Chain A, domain 4"/>
    <property type="match status" value="1"/>
</dbReference>
<dbReference type="InterPro" id="IPR016171">
    <property type="entry name" value="Vanillyl_alc_oxidase_C-sub2"/>
</dbReference>
<proteinExistence type="inferred from homology"/>
<dbReference type="RefSeq" id="WP_245900871.1">
    <property type="nucleotide sequence ID" value="NZ_QJSX01000006.1"/>
</dbReference>
<dbReference type="AlphaFoldDB" id="A0A318SNG8"/>
<keyword evidence="4" id="KW-0274">FAD</keyword>
<evidence type="ECO:0000256" key="3">
    <source>
        <dbReference type="ARBA" id="ARBA00022630"/>
    </source>
</evidence>
<dbReference type="InterPro" id="IPR006094">
    <property type="entry name" value="Oxid_FAD_bind_N"/>
</dbReference>
<evidence type="ECO:0000256" key="4">
    <source>
        <dbReference type="ARBA" id="ARBA00022827"/>
    </source>
</evidence>
<evidence type="ECO:0000256" key="1">
    <source>
        <dbReference type="ARBA" id="ARBA00001974"/>
    </source>
</evidence>
<dbReference type="Pfam" id="PF02913">
    <property type="entry name" value="FAD-oxidase_C"/>
    <property type="match status" value="1"/>
</dbReference>
<dbReference type="SUPFAM" id="SSF56176">
    <property type="entry name" value="FAD-binding/transporter-associated domain-like"/>
    <property type="match status" value="1"/>
</dbReference>
<dbReference type="PROSITE" id="PS51387">
    <property type="entry name" value="FAD_PCMH"/>
    <property type="match status" value="1"/>
</dbReference>
<dbReference type="FunFam" id="3.30.70.2740:FF:000001">
    <property type="entry name" value="D-lactate dehydrogenase mitochondrial"/>
    <property type="match status" value="1"/>
</dbReference>
<gene>
    <name evidence="7" type="ORF">DES52_106155</name>
</gene>
<keyword evidence="3" id="KW-0285">Flavoprotein</keyword>
<dbReference type="PANTHER" id="PTHR42934">
    <property type="entry name" value="GLYCOLATE OXIDASE SUBUNIT GLCD"/>
    <property type="match status" value="1"/>
</dbReference>
<evidence type="ECO:0000313" key="8">
    <source>
        <dbReference type="Proteomes" id="UP000248326"/>
    </source>
</evidence>
<name>A0A318SNG8_9DEIO</name>
<dbReference type="Gene3D" id="3.30.43.10">
    <property type="entry name" value="Uridine Diphospho-n-acetylenolpyruvylglucosamine Reductase, domain 2"/>
    <property type="match status" value="1"/>
</dbReference>
<dbReference type="InterPro" id="IPR004113">
    <property type="entry name" value="FAD-bd_oxidored_4_C"/>
</dbReference>
<dbReference type="InterPro" id="IPR036318">
    <property type="entry name" value="FAD-bd_PCMH-like_sf"/>
</dbReference>
<dbReference type="Gene3D" id="3.30.70.2190">
    <property type="match status" value="1"/>
</dbReference>
<dbReference type="PANTHER" id="PTHR42934:SF2">
    <property type="entry name" value="GLYCOLATE OXIDASE SUBUNIT GLCD"/>
    <property type="match status" value="1"/>
</dbReference>
<dbReference type="InterPro" id="IPR016167">
    <property type="entry name" value="FAD-bd_PCMH_sub1"/>
</dbReference>
<dbReference type="InterPro" id="IPR051914">
    <property type="entry name" value="FAD-linked_OxidoTrans_Type4"/>
</dbReference>
<evidence type="ECO:0000313" key="7">
    <source>
        <dbReference type="EMBL" id="PYE54189.1"/>
    </source>
</evidence>
<dbReference type="GO" id="GO:0016491">
    <property type="term" value="F:oxidoreductase activity"/>
    <property type="evidence" value="ECO:0007669"/>
    <property type="project" value="UniProtKB-KW"/>
</dbReference>
<dbReference type="EMBL" id="QJSX01000006">
    <property type="protein sequence ID" value="PYE54189.1"/>
    <property type="molecule type" value="Genomic_DNA"/>
</dbReference>
<comment type="caution">
    <text evidence="7">The sequence shown here is derived from an EMBL/GenBank/DDBJ whole genome shotgun (WGS) entry which is preliminary data.</text>
</comment>